<keyword evidence="13" id="KW-1185">Reference proteome</keyword>
<dbReference type="Gene3D" id="3.40.190.10">
    <property type="entry name" value="Periplasmic binding protein-like II"/>
    <property type="match status" value="2"/>
</dbReference>
<dbReference type="PROSITE" id="PS50928">
    <property type="entry name" value="ABC_TM1"/>
    <property type="match status" value="1"/>
</dbReference>
<protein>
    <submittedName>
        <fullName evidence="11">ABC transporter substrate-binding protein/permease</fullName>
    </submittedName>
</protein>
<dbReference type="SMART" id="SM00062">
    <property type="entry name" value="PBPb"/>
    <property type="match status" value="1"/>
</dbReference>
<dbReference type="InterPro" id="IPR001638">
    <property type="entry name" value="Solute-binding_3/MltF_N"/>
</dbReference>
<dbReference type="SUPFAM" id="SSF53850">
    <property type="entry name" value="Periplasmic binding protein-like II"/>
    <property type="match status" value="1"/>
</dbReference>
<keyword evidence="4" id="KW-1003">Cell membrane</keyword>
<dbReference type="Pfam" id="PF00497">
    <property type="entry name" value="SBP_bac_3"/>
    <property type="match status" value="1"/>
</dbReference>
<comment type="subcellular location">
    <subcellularLocation>
        <location evidence="1">Cell inner membrane</location>
        <topology evidence="1">Multi-pass membrane protein</topology>
    </subcellularLocation>
    <subcellularLocation>
        <location evidence="9">Cell membrane</location>
        <topology evidence="9">Multi-pass membrane protein</topology>
    </subcellularLocation>
</comment>
<dbReference type="PANTHER" id="PTHR30614">
    <property type="entry name" value="MEMBRANE COMPONENT OF AMINO ACID ABC TRANSPORTER"/>
    <property type="match status" value="1"/>
</dbReference>
<comment type="similarity">
    <text evidence="2">Belongs to the binding-protein-dependent transport system permease family. HisMQ subfamily.</text>
</comment>
<keyword evidence="7 9" id="KW-1133">Transmembrane helix</keyword>
<organism evidence="11 14">
    <name type="scientific">Gluconacetobacter dulcium</name>
    <dbReference type="NCBI Taxonomy" id="2729096"/>
    <lineage>
        <taxon>Bacteria</taxon>
        <taxon>Pseudomonadati</taxon>
        <taxon>Pseudomonadota</taxon>
        <taxon>Alphaproteobacteria</taxon>
        <taxon>Acetobacterales</taxon>
        <taxon>Acetobacteraceae</taxon>
        <taxon>Gluconacetobacter</taxon>
    </lineage>
</organism>
<dbReference type="EMBL" id="JABEQN010000003">
    <property type="protein sequence ID" value="MBB2192774.1"/>
    <property type="molecule type" value="Genomic_DNA"/>
</dbReference>
<feature type="transmembrane region" description="Helical" evidence="9">
    <location>
        <begin position="335"/>
        <end position="358"/>
    </location>
</feature>
<dbReference type="InterPro" id="IPR043429">
    <property type="entry name" value="ArtM/GltK/GlnP/TcyL/YhdX-like"/>
</dbReference>
<dbReference type="CDD" id="cd06261">
    <property type="entry name" value="TM_PBP2"/>
    <property type="match status" value="1"/>
</dbReference>
<evidence type="ECO:0000256" key="2">
    <source>
        <dbReference type="ARBA" id="ARBA00010072"/>
    </source>
</evidence>
<keyword evidence="6" id="KW-0029">Amino-acid transport</keyword>
<dbReference type="AlphaFoldDB" id="A0A7W4NV66"/>
<evidence type="ECO:0000256" key="3">
    <source>
        <dbReference type="ARBA" id="ARBA00022448"/>
    </source>
</evidence>
<dbReference type="Gene3D" id="1.10.3720.10">
    <property type="entry name" value="MetI-like"/>
    <property type="match status" value="1"/>
</dbReference>
<dbReference type="GO" id="GO:0043190">
    <property type="term" value="C:ATP-binding cassette (ABC) transporter complex"/>
    <property type="evidence" value="ECO:0007669"/>
    <property type="project" value="InterPro"/>
</dbReference>
<dbReference type="Pfam" id="PF00528">
    <property type="entry name" value="BPD_transp_1"/>
    <property type="match status" value="1"/>
</dbReference>
<proteinExistence type="inferred from homology"/>
<evidence type="ECO:0000256" key="1">
    <source>
        <dbReference type="ARBA" id="ARBA00004429"/>
    </source>
</evidence>
<gene>
    <name evidence="12" type="ORF">HLH25_03800</name>
    <name evidence="11" type="ORF">HLH26_05860</name>
</gene>
<keyword evidence="3 9" id="KW-0813">Transport</keyword>
<evidence type="ECO:0000256" key="4">
    <source>
        <dbReference type="ARBA" id="ARBA00022475"/>
    </source>
</evidence>
<evidence type="ECO:0000256" key="6">
    <source>
        <dbReference type="ARBA" id="ARBA00022970"/>
    </source>
</evidence>
<comment type="caution">
    <text evidence="11">The sequence shown here is derived from an EMBL/GenBank/DDBJ whole genome shotgun (WGS) entry which is preliminary data.</text>
</comment>
<dbReference type="Proteomes" id="UP000561077">
    <property type="component" value="Unassembled WGS sequence"/>
</dbReference>
<dbReference type="SUPFAM" id="SSF161098">
    <property type="entry name" value="MetI-like"/>
    <property type="match status" value="1"/>
</dbReference>
<sequence>MPPYEGWSRLPSTCPPALALSRSRRTPALQRITRRAAPWRRICLAAPFVLALILPAARAHADDLPSFVHDGQLTLCTNPTLPPMTFVNGSDTNALAGMDIDLARRLAAYWHVPLVPQTMDFEGLFPSLSAQRCGMVISGVLRQAGRLRNYDAVAYLDSSVVAVARVGTPKIRTMADLSGQTVAVQSGTSYAAQIERENDRLRAAGRLPIILQQYPTEDQVVQQVLIGRAHAFVSQDVELYYRQKQLGGKVTIILTPDYADFHQFAVYIRNDAHDTELLQTAIDDLTRQGELSAMARKWGISGDHQSVFTDRKASSRFDFATFFSALFSTAFLKGAALTLVIAILSHLTAIIISVPMAMKLNGRDSIVRRLLGLYVAIFRGAPTLLQLLFIWNALPQFFPIFREHWFTPFLATWLSLSINESAYQVEINRAALRAVDPGQVLAADALGMTTAQTYRHVIFPQALRIALPPTINEFISLLKTTSLASVISLQELLAVTQIQVARTFQFTEYYAAALVYYLAMVFFFLFLQKRIERRFVWADRDKASADAA</sequence>
<dbReference type="GO" id="GO:0022857">
    <property type="term" value="F:transmembrane transporter activity"/>
    <property type="evidence" value="ECO:0007669"/>
    <property type="project" value="InterPro"/>
</dbReference>
<evidence type="ECO:0000259" key="10">
    <source>
        <dbReference type="PROSITE" id="PS50928"/>
    </source>
</evidence>
<evidence type="ECO:0000256" key="9">
    <source>
        <dbReference type="RuleBase" id="RU363032"/>
    </source>
</evidence>
<evidence type="ECO:0000313" key="13">
    <source>
        <dbReference type="Proteomes" id="UP000540490"/>
    </source>
</evidence>
<dbReference type="GO" id="GO:0006865">
    <property type="term" value="P:amino acid transport"/>
    <property type="evidence" value="ECO:0007669"/>
    <property type="project" value="UniProtKB-KW"/>
</dbReference>
<reference evidence="13 14" key="1">
    <citation type="submission" date="2020-04" db="EMBL/GenBank/DDBJ databases">
        <title>Description of novel Gluconacetobacter.</title>
        <authorList>
            <person name="Sombolestani A."/>
        </authorList>
    </citation>
    <scope>NUCLEOTIDE SEQUENCE [LARGE SCALE GENOMIC DNA]</scope>
    <source>
        <strain evidence="12 13">LMG 1728</strain>
        <strain evidence="11 14">LMG 1731</strain>
    </source>
</reference>
<evidence type="ECO:0000313" key="14">
    <source>
        <dbReference type="Proteomes" id="UP000561077"/>
    </source>
</evidence>
<dbReference type="InterPro" id="IPR000515">
    <property type="entry name" value="MetI-like"/>
</dbReference>
<feature type="transmembrane region" description="Helical" evidence="9">
    <location>
        <begin position="509"/>
        <end position="527"/>
    </location>
</feature>
<evidence type="ECO:0000256" key="5">
    <source>
        <dbReference type="ARBA" id="ARBA00022692"/>
    </source>
</evidence>
<dbReference type="PANTHER" id="PTHR30614:SF0">
    <property type="entry name" value="L-CYSTINE TRANSPORT SYSTEM PERMEASE PROTEIN TCYL"/>
    <property type="match status" value="1"/>
</dbReference>
<dbReference type="NCBIfam" id="TIGR01726">
    <property type="entry name" value="HEQRo_perm_3TM"/>
    <property type="match status" value="1"/>
</dbReference>
<keyword evidence="8 9" id="KW-0472">Membrane</keyword>
<evidence type="ECO:0000313" key="11">
    <source>
        <dbReference type="EMBL" id="MBB2164070.1"/>
    </source>
</evidence>
<feature type="transmembrane region" description="Helical" evidence="9">
    <location>
        <begin position="370"/>
        <end position="391"/>
    </location>
</feature>
<accession>A0A7W4NV66</accession>
<name>A0A7W4NV66_9PROT</name>
<dbReference type="InterPro" id="IPR035906">
    <property type="entry name" value="MetI-like_sf"/>
</dbReference>
<dbReference type="InterPro" id="IPR010065">
    <property type="entry name" value="AA_ABC_transptr_permease_3TM"/>
</dbReference>
<evidence type="ECO:0000313" key="12">
    <source>
        <dbReference type="EMBL" id="MBB2192774.1"/>
    </source>
</evidence>
<evidence type="ECO:0000256" key="7">
    <source>
        <dbReference type="ARBA" id="ARBA00022989"/>
    </source>
</evidence>
<evidence type="ECO:0000256" key="8">
    <source>
        <dbReference type="ARBA" id="ARBA00023136"/>
    </source>
</evidence>
<dbReference type="Proteomes" id="UP000540490">
    <property type="component" value="Unassembled WGS sequence"/>
</dbReference>
<feature type="domain" description="ABC transmembrane type-1" evidence="10">
    <location>
        <begin position="335"/>
        <end position="527"/>
    </location>
</feature>
<dbReference type="EMBL" id="JABEQO010000005">
    <property type="protein sequence ID" value="MBB2164070.1"/>
    <property type="molecule type" value="Genomic_DNA"/>
</dbReference>
<keyword evidence="5 9" id="KW-0812">Transmembrane</keyword>